<dbReference type="InterPro" id="IPR000801">
    <property type="entry name" value="Esterase-like"/>
</dbReference>
<evidence type="ECO:0000256" key="1">
    <source>
        <dbReference type="SAM" id="SignalP"/>
    </source>
</evidence>
<evidence type="ECO:0000313" key="2">
    <source>
        <dbReference type="EMBL" id="GED98694.1"/>
    </source>
</evidence>
<keyword evidence="3" id="KW-1185">Reference proteome</keyword>
<comment type="caution">
    <text evidence="2">The sequence shown here is derived from an EMBL/GenBank/DDBJ whole genome shotgun (WGS) entry which is preliminary data.</text>
</comment>
<reference evidence="3" key="1">
    <citation type="submission" date="2019-06" db="EMBL/GenBank/DDBJ databases">
        <title>Gordonia isolated from sludge of a wastewater treatment plant.</title>
        <authorList>
            <person name="Tamura T."/>
            <person name="Aoyama K."/>
            <person name="Kang Y."/>
            <person name="Saito S."/>
            <person name="Akiyama N."/>
            <person name="Yazawa K."/>
            <person name="Gonoi T."/>
            <person name="Mikami Y."/>
        </authorList>
    </citation>
    <scope>NUCLEOTIDE SEQUENCE [LARGE SCALE GENOMIC DNA]</scope>
    <source>
        <strain evidence="3">NBRC 107697</strain>
    </source>
</reference>
<evidence type="ECO:0000313" key="3">
    <source>
        <dbReference type="Proteomes" id="UP000444980"/>
    </source>
</evidence>
<dbReference type="GO" id="GO:0016747">
    <property type="term" value="F:acyltransferase activity, transferring groups other than amino-acyl groups"/>
    <property type="evidence" value="ECO:0007669"/>
    <property type="project" value="TreeGrafter"/>
</dbReference>
<proteinExistence type="predicted"/>
<accession>A0A7I9UZT7</accession>
<keyword evidence="1" id="KW-0732">Signal</keyword>
<dbReference type="PANTHER" id="PTHR48098:SF1">
    <property type="entry name" value="DIACYLGLYCEROL ACYLTRANSFERASE_MYCOLYLTRANSFERASE AG85A"/>
    <property type="match status" value="1"/>
</dbReference>
<dbReference type="SUPFAM" id="SSF53474">
    <property type="entry name" value="alpha/beta-Hydrolases"/>
    <property type="match status" value="1"/>
</dbReference>
<name>A0A7I9UZT7_9ACTN</name>
<dbReference type="AlphaFoldDB" id="A0A7I9UZT7"/>
<sequence>MRGFRWAGLVLASVLAATLCAGAAQAAPKSRIISSYEDAPREITLVVYSAAMRQSFPITVLRPPNTGKAYPVLYLLNGAGGGEDSATWSARTNYAKFFKNKNVYVVTPIGGAFSYYTDWKHRDPALGKPMWQTFLTKELPPLINSHFKTTGRNAIAGISMAGTSVFNLAIAKPKLYRSIAAFSGCARSSDPLGQQYIKMVVDRGQGNIANMWGPLGGPGWIANDPYIQAPRLRGTKIYMTTGTGAPGSHENLGDKGIDGDPITLANQAVVGGLIEVAVNTCTQQMADRLRSLNIPFRLTTRPGGTHSWGYWEDDLHNTWPYLARDLHTR</sequence>
<dbReference type="RefSeq" id="WP_161928095.1">
    <property type="nucleotide sequence ID" value="NZ_BJOU01000008.1"/>
</dbReference>
<organism evidence="2 3">
    <name type="scientific">Gordonia crocea</name>
    <dbReference type="NCBI Taxonomy" id="589162"/>
    <lineage>
        <taxon>Bacteria</taxon>
        <taxon>Bacillati</taxon>
        <taxon>Actinomycetota</taxon>
        <taxon>Actinomycetes</taxon>
        <taxon>Mycobacteriales</taxon>
        <taxon>Gordoniaceae</taxon>
        <taxon>Gordonia</taxon>
    </lineage>
</organism>
<feature type="signal peptide" evidence="1">
    <location>
        <begin position="1"/>
        <end position="26"/>
    </location>
</feature>
<dbReference type="OrthoDB" id="4510758at2"/>
<dbReference type="Gene3D" id="3.40.50.1820">
    <property type="entry name" value="alpha/beta hydrolase"/>
    <property type="match status" value="1"/>
</dbReference>
<dbReference type="Pfam" id="PF00756">
    <property type="entry name" value="Esterase"/>
    <property type="match status" value="1"/>
</dbReference>
<dbReference type="InterPro" id="IPR050583">
    <property type="entry name" value="Mycobacterial_A85_antigen"/>
</dbReference>
<gene>
    <name evidence="2" type="ORF">nbrc107697_27330</name>
</gene>
<protein>
    <submittedName>
        <fullName evidence="2">Esterase</fullName>
    </submittedName>
</protein>
<dbReference type="EMBL" id="BJOU01000008">
    <property type="protein sequence ID" value="GED98694.1"/>
    <property type="molecule type" value="Genomic_DNA"/>
</dbReference>
<dbReference type="PANTHER" id="PTHR48098">
    <property type="entry name" value="ENTEROCHELIN ESTERASE-RELATED"/>
    <property type="match status" value="1"/>
</dbReference>
<dbReference type="Proteomes" id="UP000444980">
    <property type="component" value="Unassembled WGS sequence"/>
</dbReference>
<feature type="chain" id="PRO_5029896828" evidence="1">
    <location>
        <begin position="27"/>
        <end position="329"/>
    </location>
</feature>
<dbReference type="InterPro" id="IPR029058">
    <property type="entry name" value="AB_hydrolase_fold"/>
</dbReference>